<dbReference type="EMBL" id="CARXXK010000002">
    <property type="protein sequence ID" value="CAI6356148.1"/>
    <property type="molecule type" value="Genomic_DNA"/>
</dbReference>
<evidence type="ECO:0000313" key="2">
    <source>
        <dbReference type="Proteomes" id="UP001160148"/>
    </source>
</evidence>
<gene>
    <name evidence="1" type="ORF">MEUPH1_LOCUS11909</name>
</gene>
<comment type="caution">
    <text evidence="1">The sequence shown here is derived from an EMBL/GenBank/DDBJ whole genome shotgun (WGS) entry which is preliminary data.</text>
</comment>
<proteinExistence type="predicted"/>
<reference evidence="1 2" key="1">
    <citation type="submission" date="2023-01" db="EMBL/GenBank/DDBJ databases">
        <authorList>
            <person name="Whitehead M."/>
        </authorList>
    </citation>
    <scope>NUCLEOTIDE SEQUENCE [LARGE SCALE GENOMIC DNA]</scope>
</reference>
<evidence type="ECO:0000313" key="1">
    <source>
        <dbReference type="EMBL" id="CAI6356148.1"/>
    </source>
</evidence>
<dbReference type="Proteomes" id="UP001160148">
    <property type="component" value="Unassembled WGS sequence"/>
</dbReference>
<name>A0AAV0WJY0_9HEMI</name>
<accession>A0AAV0WJY0</accession>
<sequence>MDLLELFDDDDNEVIEFLNYQRRLFTVRKRIDHMTIWDDEDFRVRFRISKGVVLQVLGYIDDQISSQSERNLAVTSITKLLLTLRFYATVISLDAW</sequence>
<organism evidence="1 2">
    <name type="scientific">Macrosiphum euphorbiae</name>
    <name type="common">potato aphid</name>
    <dbReference type="NCBI Taxonomy" id="13131"/>
    <lineage>
        <taxon>Eukaryota</taxon>
        <taxon>Metazoa</taxon>
        <taxon>Ecdysozoa</taxon>
        <taxon>Arthropoda</taxon>
        <taxon>Hexapoda</taxon>
        <taxon>Insecta</taxon>
        <taxon>Pterygota</taxon>
        <taxon>Neoptera</taxon>
        <taxon>Paraneoptera</taxon>
        <taxon>Hemiptera</taxon>
        <taxon>Sternorrhyncha</taxon>
        <taxon>Aphidomorpha</taxon>
        <taxon>Aphidoidea</taxon>
        <taxon>Aphididae</taxon>
        <taxon>Macrosiphini</taxon>
        <taxon>Macrosiphum</taxon>
    </lineage>
</organism>
<protein>
    <submittedName>
        <fullName evidence="1">Uncharacterized protein</fullName>
    </submittedName>
</protein>
<dbReference type="AlphaFoldDB" id="A0AAV0WJY0"/>
<keyword evidence="2" id="KW-1185">Reference proteome</keyword>